<dbReference type="GO" id="GO:0015093">
    <property type="term" value="F:ferrous iron transmembrane transporter activity"/>
    <property type="evidence" value="ECO:0007669"/>
    <property type="project" value="TreeGrafter"/>
</dbReference>
<dbReference type="PANTHER" id="PTHR43185:SF1">
    <property type="entry name" value="FE(2+) TRANSPORTER FEOB"/>
    <property type="match status" value="1"/>
</dbReference>
<dbReference type="EMBL" id="BART01036016">
    <property type="protein sequence ID" value="GAH06859.1"/>
    <property type="molecule type" value="Genomic_DNA"/>
</dbReference>
<keyword evidence="1" id="KW-1133">Transmembrane helix</keyword>
<feature type="non-terminal residue" evidence="3">
    <location>
        <position position="1"/>
    </location>
</feature>
<organism evidence="3">
    <name type="scientific">marine sediment metagenome</name>
    <dbReference type="NCBI Taxonomy" id="412755"/>
    <lineage>
        <taxon>unclassified sequences</taxon>
        <taxon>metagenomes</taxon>
        <taxon>ecological metagenomes</taxon>
    </lineage>
</organism>
<keyword evidence="1" id="KW-0472">Membrane</keyword>
<evidence type="ECO:0000256" key="1">
    <source>
        <dbReference type="SAM" id="Phobius"/>
    </source>
</evidence>
<dbReference type="InterPro" id="IPR011642">
    <property type="entry name" value="Gate_dom"/>
</dbReference>
<reference evidence="3" key="1">
    <citation type="journal article" date="2014" name="Front. Microbiol.">
        <title>High frequency of phylogenetically diverse reductive dehalogenase-homologous genes in deep subseafloor sedimentary metagenomes.</title>
        <authorList>
            <person name="Kawai M."/>
            <person name="Futagami T."/>
            <person name="Toyoda A."/>
            <person name="Takaki Y."/>
            <person name="Nishi S."/>
            <person name="Hori S."/>
            <person name="Arai W."/>
            <person name="Tsubouchi T."/>
            <person name="Morono Y."/>
            <person name="Uchiyama I."/>
            <person name="Ito T."/>
            <person name="Fujiyama A."/>
            <person name="Inagaki F."/>
            <person name="Takami H."/>
        </authorList>
    </citation>
    <scope>NUCLEOTIDE SEQUENCE</scope>
    <source>
        <strain evidence="3">Expedition CK06-06</strain>
    </source>
</reference>
<gene>
    <name evidence="3" type="ORF">S01H4_60918</name>
</gene>
<dbReference type="Pfam" id="PF07670">
    <property type="entry name" value="Gate"/>
    <property type="match status" value="1"/>
</dbReference>
<name>X1DPD7_9ZZZZ</name>
<accession>X1DPD7</accession>
<evidence type="ECO:0000259" key="2">
    <source>
        <dbReference type="Pfam" id="PF07670"/>
    </source>
</evidence>
<sequence length="170" mass="19042">TETGALERLELQKNSKIKILQLRQQAEHQEKSYIGQIGYFIEPVIKPLGFDWRMGVCLLSGIAAKEIVVSTMAVLYQVGIDSDGASETLVQRIKEIRYSEGEKKGDPVFNPLIALAFLVFILVYFPCVAVIAAIKKESGSWKWAVFTIAYTTSLAWILSFMVYQVGSLFI</sequence>
<dbReference type="AlphaFoldDB" id="X1DPD7"/>
<feature type="domain" description="Nucleoside transporter/FeoB GTPase Gate" evidence="2">
    <location>
        <begin position="31"/>
        <end position="141"/>
    </location>
</feature>
<dbReference type="InterPro" id="IPR050860">
    <property type="entry name" value="FeoB_GTPase"/>
</dbReference>
<comment type="caution">
    <text evidence="3">The sequence shown here is derived from an EMBL/GenBank/DDBJ whole genome shotgun (WGS) entry which is preliminary data.</text>
</comment>
<keyword evidence="1" id="KW-0812">Transmembrane</keyword>
<feature type="transmembrane region" description="Helical" evidence="1">
    <location>
        <begin position="112"/>
        <end position="134"/>
    </location>
</feature>
<dbReference type="PANTHER" id="PTHR43185">
    <property type="entry name" value="FERROUS IRON TRANSPORT PROTEIN B"/>
    <property type="match status" value="1"/>
</dbReference>
<protein>
    <recommendedName>
        <fullName evidence="2">Nucleoside transporter/FeoB GTPase Gate domain-containing protein</fullName>
    </recommendedName>
</protein>
<evidence type="ECO:0000313" key="3">
    <source>
        <dbReference type="EMBL" id="GAH06859.1"/>
    </source>
</evidence>
<proteinExistence type="predicted"/>
<dbReference type="GO" id="GO:0005886">
    <property type="term" value="C:plasma membrane"/>
    <property type="evidence" value="ECO:0007669"/>
    <property type="project" value="TreeGrafter"/>
</dbReference>
<feature type="transmembrane region" description="Helical" evidence="1">
    <location>
        <begin position="140"/>
        <end position="163"/>
    </location>
</feature>